<dbReference type="InterPro" id="IPR045119">
    <property type="entry name" value="SUN1-5"/>
</dbReference>
<feature type="region of interest" description="Disordered" evidence="5">
    <location>
        <begin position="66"/>
        <end position="104"/>
    </location>
</feature>
<dbReference type="PANTHER" id="PTHR12911:SF8">
    <property type="entry name" value="KLAROID PROTEIN-RELATED"/>
    <property type="match status" value="1"/>
</dbReference>
<evidence type="ECO:0000313" key="9">
    <source>
        <dbReference type="Proteomes" id="UP001443914"/>
    </source>
</evidence>
<accession>A0AAW1LHW1</accession>
<evidence type="ECO:0000256" key="3">
    <source>
        <dbReference type="ARBA" id="ARBA00022989"/>
    </source>
</evidence>
<name>A0AAW1LHW1_SAPOF</name>
<sequence>MSASTVSATANPRRRTTSTINDVKQSIDIVNATTSTAVNGGEEVNAVVANNKDLSHSIKGEAIVAERSSKETAPIKKPTSQVAGSGNRTRTRKPTSSTPVKNPKPRWKTVLSVVLKNVLLVAVLVGLIQMVRKLGVKNDDIGGNILGFSDMEGRISSVEKSMRTSAKMLQVQIEVGHKKVESEVANLRREIQVRVDDKGSEIDGKLTELRTKTEILEAGLRSLREMSKGFVTTEDVIRLFDELRSEKGGNELSFDEIRALAREIVEMEIEKHAADGLGMVDYALASGGASVVKHSEPLMTGKGAWFSVSRHGPHENAVRMLSPSFGEPGMCFALKGSSGFVQIRLRTAIVPEAVTLEHVAKSVAYDQSSAPKNCRVFGWLQGPPGLETDTNVENEKVLLAEFTYVLEKSNAQTYNVINSARYAVVDTVRFEFSTNHGSPTHTCIYRLRVHGHEDPNPVPKIA</sequence>
<evidence type="ECO:0000256" key="5">
    <source>
        <dbReference type="SAM" id="MobiDB-lite"/>
    </source>
</evidence>
<feature type="domain" description="SUN" evidence="7">
    <location>
        <begin position="287"/>
        <end position="454"/>
    </location>
</feature>
<evidence type="ECO:0000256" key="2">
    <source>
        <dbReference type="ARBA" id="ARBA00022692"/>
    </source>
</evidence>
<evidence type="ECO:0000256" key="6">
    <source>
        <dbReference type="SAM" id="Phobius"/>
    </source>
</evidence>
<dbReference type="GO" id="GO:0016020">
    <property type="term" value="C:membrane"/>
    <property type="evidence" value="ECO:0007669"/>
    <property type="project" value="UniProtKB-SubCell"/>
</dbReference>
<dbReference type="EMBL" id="JBDFQZ010000004">
    <property type="protein sequence ID" value="KAK9733093.1"/>
    <property type="molecule type" value="Genomic_DNA"/>
</dbReference>
<comment type="caution">
    <text evidence="8">The sequence shown here is derived from an EMBL/GenBank/DDBJ whole genome shotgun (WGS) entry which is preliminary data.</text>
</comment>
<feature type="compositionally biased region" description="Polar residues" evidence="5">
    <location>
        <begin position="1"/>
        <end position="10"/>
    </location>
</feature>
<reference evidence="8" key="1">
    <citation type="submission" date="2024-03" db="EMBL/GenBank/DDBJ databases">
        <title>WGS assembly of Saponaria officinalis var. Norfolk2.</title>
        <authorList>
            <person name="Jenkins J."/>
            <person name="Shu S."/>
            <person name="Grimwood J."/>
            <person name="Barry K."/>
            <person name="Goodstein D."/>
            <person name="Schmutz J."/>
            <person name="Leebens-Mack J."/>
            <person name="Osbourn A."/>
        </authorList>
    </citation>
    <scope>NUCLEOTIDE SEQUENCE [LARGE SCALE GENOMIC DNA]</scope>
    <source>
        <strain evidence="8">JIC</strain>
    </source>
</reference>
<dbReference type="PROSITE" id="PS51469">
    <property type="entry name" value="SUN"/>
    <property type="match status" value="1"/>
</dbReference>
<dbReference type="Pfam" id="PF07738">
    <property type="entry name" value="Sad1_UNC"/>
    <property type="match status" value="1"/>
</dbReference>
<evidence type="ECO:0000256" key="4">
    <source>
        <dbReference type="ARBA" id="ARBA00023136"/>
    </source>
</evidence>
<proteinExistence type="predicted"/>
<feature type="transmembrane region" description="Helical" evidence="6">
    <location>
        <begin position="110"/>
        <end position="131"/>
    </location>
</feature>
<organism evidence="8 9">
    <name type="scientific">Saponaria officinalis</name>
    <name type="common">Common soapwort</name>
    <name type="synonym">Lychnis saponaria</name>
    <dbReference type="NCBI Taxonomy" id="3572"/>
    <lineage>
        <taxon>Eukaryota</taxon>
        <taxon>Viridiplantae</taxon>
        <taxon>Streptophyta</taxon>
        <taxon>Embryophyta</taxon>
        <taxon>Tracheophyta</taxon>
        <taxon>Spermatophyta</taxon>
        <taxon>Magnoliopsida</taxon>
        <taxon>eudicotyledons</taxon>
        <taxon>Gunneridae</taxon>
        <taxon>Pentapetalae</taxon>
        <taxon>Caryophyllales</taxon>
        <taxon>Caryophyllaceae</taxon>
        <taxon>Caryophylleae</taxon>
        <taxon>Saponaria</taxon>
    </lineage>
</organism>
<keyword evidence="4 6" id="KW-0472">Membrane</keyword>
<comment type="subcellular location">
    <subcellularLocation>
        <location evidence="1">Membrane</location>
    </subcellularLocation>
</comment>
<dbReference type="InterPro" id="IPR012919">
    <property type="entry name" value="SUN_dom"/>
</dbReference>
<keyword evidence="9" id="KW-1185">Reference proteome</keyword>
<dbReference type="AlphaFoldDB" id="A0AAW1LHW1"/>
<feature type="region of interest" description="Disordered" evidence="5">
    <location>
        <begin position="1"/>
        <end position="20"/>
    </location>
</feature>
<dbReference type="GO" id="GO:0005635">
    <property type="term" value="C:nuclear envelope"/>
    <property type="evidence" value="ECO:0007669"/>
    <property type="project" value="TreeGrafter"/>
</dbReference>
<dbReference type="GO" id="GO:0043495">
    <property type="term" value="F:protein-membrane adaptor activity"/>
    <property type="evidence" value="ECO:0007669"/>
    <property type="project" value="TreeGrafter"/>
</dbReference>
<evidence type="ECO:0000313" key="8">
    <source>
        <dbReference type="EMBL" id="KAK9733093.1"/>
    </source>
</evidence>
<evidence type="ECO:0000259" key="7">
    <source>
        <dbReference type="PROSITE" id="PS51469"/>
    </source>
</evidence>
<gene>
    <name evidence="8" type="ORF">RND81_04G042900</name>
</gene>
<protein>
    <recommendedName>
        <fullName evidence="7">SUN domain-containing protein</fullName>
    </recommendedName>
</protein>
<dbReference type="PANTHER" id="PTHR12911">
    <property type="entry name" value="SAD1/UNC-84-LIKE PROTEIN-RELATED"/>
    <property type="match status" value="1"/>
</dbReference>
<evidence type="ECO:0000256" key="1">
    <source>
        <dbReference type="ARBA" id="ARBA00004370"/>
    </source>
</evidence>
<feature type="compositionally biased region" description="Polar residues" evidence="5">
    <location>
        <begin position="78"/>
        <end position="87"/>
    </location>
</feature>
<dbReference type="Proteomes" id="UP001443914">
    <property type="component" value="Unassembled WGS sequence"/>
</dbReference>
<dbReference type="Gene3D" id="2.60.120.260">
    <property type="entry name" value="Galactose-binding domain-like"/>
    <property type="match status" value="1"/>
</dbReference>
<keyword evidence="2 6" id="KW-0812">Transmembrane</keyword>
<keyword evidence="3 6" id="KW-1133">Transmembrane helix</keyword>